<organism evidence="9 10">
    <name type="scientific">Pyrenophora seminiperda CCB06</name>
    <dbReference type="NCBI Taxonomy" id="1302712"/>
    <lineage>
        <taxon>Eukaryota</taxon>
        <taxon>Fungi</taxon>
        <taxon>Dikarya</taxon>
        <taxon>Ascomycota</taxon>
        <taxon>Pezizomycotina</taxon>
        <taxon>Dothideomycetes</taxon>
        <taxon>Pleosporomycetidae</taxon>
        <taxon>Pleosporales</taxon>
        <taxon>Pleosporineae</taxon>
        <taxon>Pleosporaceae</taxon>
        <taxon>Pyrenophora</taxon>
    </lineage>
</organism>
<evidence type="ECO:0000256" key="3">
    <source>
        <dbReference type="ARBA" id="ARBA00010617"/>
    </source>
</evidence>
<accession>A0A3M7ME95</accession>
<dbReference type="GO" id="GO:0004497">
    <property type="term" value="F:monooxygenase activity"/>
    <property type="evidence" value="ECO:0007669"/>
    <property type="project" value="UniProtKB-KW"/>
</dbReference>
<dbReference type="CDD" id="cd11041">
    <property type="entry name" value="CYP503A1-like"/>
    <property type="match status" value="1"/>
</dbReference>
<dbReference type="Proteomes" id="UP000265663">
    <property type="component" value="Unassembled WGS sequence"/>
</dbReference>
<comment type="similarity">
    <text evidence="3">Belongs to the cytochrome P450 family.</text>
</comment>
<evidence type="ECO:0000256" key="2">
    <source>
        <dbReference type="ARBA" id="ARBA00004685"/>
    </source>
</evidence>
<comment type="cofactor">
    <cofactor evidence="1 8">
        <name>heme</name>
        <dbReference type="ChEBI" id="CHEBI:30413"/>
    </cofactor>
</comment>
<evidence type="ECO:0000256" key="4">
    <source>
        <dbReference type="ARBA" id="ARBA00022723"/>
    </source>
</evidence>
<reference evidence="9 10" key="1">
    <citation type="journal article" date="2014" name="PLoS ONE">
        <title>De novo Genome Assembly of the Fungal Plant Pathogen Pyrenophora semeniperda.</title>
        <authorList>
            <person name="Soliai M.M."/>
            <person name="Meyer S.E."/>
            <person name="Udall J.A."/>
            <person name="Elzinga D.E."/>
            <person name="Hermansen R.A."/>
            <person name="Bodily P.M."/>
            <person name="Hart A.A."/>
            <person name="Coleman C.E."/>
        </authorList>
    </citation>
    <scope>NUCLEOTIDE SEQUENCE [LARGE SCALE GENOMIC DNA]</scope>
    <source>
        <strain evidence="9 10">CCB06</strain>
        <tissue evidence="9">Mycelium</tissue>
    </source>
</reference>
<evidence type="ECO:0000256" key="8">
    <source>
        <dbReference type="PIRSR" id="PIRSR602403-1"/>
    </source>
</evidence>
<feature type="binding site" description="axial binding residue" evidence="8">
    <location>
        <position position="341"/>
    </location>
    <ligand>
        <name>heme</name>
        <dbReference type="ChEBI" id="CHEBI:30413"/>
    </ligand>
    <ligandPart>
        <name>Fe</name>
        <dbReference type="ChEBI" id="CHEBI:18248"/>
    </ligandPart>
</feature>
<name>A0A3M7ME95_9PLEO</name>
<keyword evidence="4 8" id="KW-0479">Metal-binding</keyword>
<dbReference type="Pfam" id="PF00067">
    <property type="entry name" value="p450"/>
    <property type="match status" value="1"/>
</dbReference>
<dbReference type="GO" id="GO:0016705">
    <property type="term" value="F:oxidoreductase activity, acting on paired donors, with incorporation or reduction of molecular oxygen"/>
    <property type="evidence" value="ECO:0007669"/>
    <property type="project" value="InterPro"/>
</dbReference>
<protein>
    <submittedName>
        <fullName evidence="9">Ent-kaurene oxidase</fullName>
    </submittedName>
</protein>
<evidence type="ECO:0000313" key="9">
    <source>
        <dbReference type="EMBL" id="RMZ72788.1"/>
    </source>
</evidence>
<dbReference type="InterPro" id="IPR001128">
    <property type="entry name" value="Cyt_P450"/>
</dbReference>
<evidence type="ECO:0000256" key="7">
    <source>
        <dbReference type="ARBA" id="ARBA00023033"/>
    </source>
</evidence>
<dbReference type="AlphaFoldDB" id="A0A3M7ME95"/>
<gene>
    <name evidence="9" type="ORF">GMOD_00009832</name>
</gene>
<keyword evidence="5" id="KW-0560">Oxidoreductase</keyword>
<evidence type="ECO:0000313" key="10">
    <source>
        <dbReference type="Proteomes" id="UP000265663"/>
    </source>
</evidence>
<dbReference type="EMBL" id="KE747834">
    <property type="protein sequence ID" value="RMZ72788.1"/>
    <property type="molecule type" value="Genomic_DNA"/>
</dbReference>
<dbReference type="Gene3D" id="1.10.630.10">
    <property type="entry name" value="Cytochrome P450"/>
    <property type="match status" value="1"/>
</dbReference>
<dbReference type="InterPro" id="IPR036396">
    <property type="entry name" value="Cyt_P450_sf"/>
</dbReference>
<keyword evidence="7" id="KW-0503">Monooxygenase</keyword>
<comment type="pathway">
    <text evidence="2">Mycotoxin biosynthesis.</text>
</comment>
<sequence>MRSVEPFLHDFVGSYTGGKIICDSDVQNRVLMQRVTPHLEAFVPEIKDELDFALQKELPQLNEEDWVEVDIAKTLPRIIARITARVLLGPTECRNEKWLQTTAEYTENVFITGFVLRFVPRIFRPFVAAVLPTYWKLFKNMSIARSVIGASASRRTMKRKEDVLQWIMDFAKPEELETDNLTERMLVLSLAGIHTTALTTAQALYDLCARPEDFSTIHTELAEVTRTEENWSKGMLLRMINLDSLLKESQRLSPVFLLTFNRILPNAVTLSNGVHLPKGTRVAVPQNAILNHPAQVPGADPLIYDPWRYAKLRENPENAQKYQFAMVDGNSMAFGYGRYACPGRFFVAAEIKMILAHLLANFDWKLPEGAGRPRNFTIDSDMYPDMSARVLMKRRKMDAALQPLLGF</sequence>
<dbReference type="GO" id="GO:0005506">
    <property type="term" value="F:iron ion binding"/>
    <property type="evidence" value="ECO:0007669"/>
    <property type="project" value="InterPro"/>
</dbReference>
<proteinExistence type="inferred from homology"/>
<dbReference type="PANTHER" id="PTHR46206:SF6">
    <property type="entry name" value="CYTOCHROME P450 MONOOXYGENASE AN1598-RELATED"/>
    <property type="match status" value="1"/>
</dbReference>
<evidence type="ECO:0000256" key="1">
    <source>
        <dbReference type="ARBA" id="ARBA00001971"/>
    </source>
</evidence>
<dbReference type="PRINTS" id="PR00465">
    <property type="entry name" value="EP450IV"/>
</dbReference>
<dbReference type="InterPro" id="IPR002403">
    <property type="entry name" value="Cyt_P450_E_grp-IV"/>
</dbReference>
<evidence type="ECO:0000256" key="5">
    <source>
        <dbReference type="ARBA" id="ARBA00023002"/>
    </source>
</evidence>
<keyword evidence="10" id="KW-1185">Reference proteome</keyword>
<evidence type="ECO:0000256" key="6">
    <source>
        <dbReference type="ARBA" id="ARBA00023004"/>
    </source>
</evidence>
<dbReference type="SUPFAM" id="SSF48264">
    <property type="entry name" value="Cytochrome P450"/>
    <property type="match status" value="1"/>
</dbReference>
<dbReference type="PRINTS" id="PR00385">
    <property type="entry name" value="P450"/>
</dbReference>
<dbReference type="OrthoDB" id="1844152at2759"/>
<keyword evidence="6 8" id="KW-0408">Iron</keyword>
<dbReference type="GO" id="GO:0020037">
    <property type="term" value="F:heme binding"/>
    <property type="evidence" value="ECO:0007669"/>
    <property type="project" value="InterPro"/>
</dbReference>
<dbReference type="PANTHER" id="PTHR46206">
    <property type="entry name" value="CYTOCHROME P450"/>
    <property type="match status" value="1"/>
</dbReference>
<keyword evidence="8" id="KW-0349">Heme</keyword>